<evidence type="ECO:0000313" key="1">
    <source>
        <dbReference type="EMBL" id="KAI0039244.1"/>
    </source>
</evidence>
<sequence length="202" mass="20443">LPLDAGFLGWLLDADPTHAALLDVALAHGVHCVWLSFGADLKRWFERVRAHDSTTLVVIQVNSAAEALHALRTWKADIILTHAPDIEAGGHGAASAPPLLNLVPQVLHALAVLCAAPPVLGAGGLTRGAHLAAVLVLGAAGGVLGTRCLATPAALYTPAQKTAVLAAPAGAAVCSHAFHALRGTLGWPAGVDGRALAIPAAE</sequence>
<feature type="non-terminal residue" evidence="1">
    <location>
        <position position="1"/>
    </location>
</feature>
<organism evidence="1 2">
    <name type="scientific">Auriscalpium vulgare</name>
    <dbReference type="NCBI Taxonomy" id="40419"/>
    <lineage>
        <taxon>Eukaryota</taxon>
        <taxon>Fungi</taxon>
        <taxon>Dikarya</taxon>
        <taxon>Basidiomycota</taxon>
        <taxon>Agaricomycotina</taxon>
        <taxon>Agaricomycetes</taxon>
        <taxon>Russulales</taxon>
        <taxon>Auriscalpiaceae</taxon>
        <taxon>Auriscalpium</taxon>
    </lineage>
</organism>
<accession>A0ACB8R557</accession>
<proteinExistence type="predicted"/>
<reference evidence="1" key="1">
    <citation type="submission" date="2021-02" db="EMBL/GenBank/DDBJ databases">
        <authorList>
            <consortium name="DOE Joint Genome Institute"/>
            <person name="Ahrendt S."/>
            <person name="Looney B.P."/>
            <person name="Miyauchi S."/>
            <person name="Morin E."/>
            <person name="Drula E."/>
            <person name="Courty P.E."/>
            <person name="Chicoki N."/>
            <person name="Fauchery L."/>
            <person name="Kohler A."/>
            <person name="Kuo A."/>
            <person name="Labutti K."/>
            <person name="Pangilinan J."/>
            <person name="Lipzen A."/>
            <person name="Riley R."/>
            <person name="Andreopoulos W."/>
            <person name="He G."/>
            <person name="Johnson J."/>
            <person name="Barry K.W."/>
            <person name="Grigoriev I.V."/>
            <person name="Nagy L."/>
            <person name="Hibbett D."/>
            <person name="Henrissat B."/>
            <person name="Matheny P.B."/>
            <person name="Labbe J."/>
            <person name="Martin F."/>
        </authorList>
    </citation>
    <scope>NUCLEOTIDE SEQUENCE</scope>
    <source>
        <strain evidence="1">FP105234-sp</strain>
    </source>
</reference>
<name>A0ACB8R557_9AGAM</name>
<gene>
    <name evidence="1" type="ORF">FA95DRAFT_1479278</name>
</gene>
<comment type="caution">
    <text evidence="1">The sequence shown here is derived from an EMBL/GenBank/DDBJ whole genome shotgun (WGS) entry which is preliminary data.</text>
</comment>
<keyword evidence="2" id="KW-1185">Reference proteome</keyword>
<reference evidence="1" key="2">
    <citation type="journal article" date="2022" name="New Phytol.">
        <title>Evolutionary transition to the ectomycorrhizal habit in the genomes of a hyperdiverse lineage of mushroom-forming fungi.</title>
        <authorList>
            <person name="Looney B."/>
            <person name="Miyauchi S."/>
            <person name="Morin E."/>
            <person name="Drula E."/>
            <person name="Courty P.E."/>
            <person name="Kohler A."/>
            <person name="Kuo A."/>
            <person name="LaButti K."/>
            <person name="Pangilinan J."/>
            <person name="Lipzen A."/>
            <person name="Riley R."/>
            <person name="Andreopoulos W."/>
            <person name="He G."/>
            <person name="Johnson J."/>
            <person name="Nolan M."/>
            <person name="Tritt A."/>
            <person name="Barry K.W."/>
            <person name="Grigoriev I.V."/>
            <person name="Nagy L.G."/>
            <person name="Hibbett D."/>
            <person name="Henrissat B."/>
            <person name="Matheny P.B."/>
            <person name="Labbe J."/>
            <person name="Martin F.M."/>
        </authorList>
    </citation>
    <scope>NUCLEOTIDE SEQUENCE</scope>
    <source>
        <strain evidence="1">FP105234-sp</strain>
    </source>
</reference>
<dbReference type="Proteomes" id="UP000814033">
    <property type="component" value="Unassembled WGS sequence"/>
</dbReference>
<protein>
    <submittedName>
        <fullName evidence="1">Uncharacterized protein</fullName>
    </submittedName>
</protein>
<dbReference type="EMBL" id="MU276333">
    <property type="protein sequence ID" value="KAI0039244.1"/>
    <property type="molecule type" value="Genomic_DNA"/>
</dbReference>
<feature type="non-terminal residue" evidence="1">
    <location>
        <position position="202"/>
    </location>
</feature>
<evidence type="ECO:0000313" key="2">
    <source>
        <dbReference type="Proteomes" id="UP000814033"/>
    </source>
</evidence>